<reference evidence="2 3" key="1">
    <citation type="submission" date="2023-04" db="EMBL/GenBank/DDBJ databases">
        <title>Genomic diversity of scab-causing Streptomyces spp. in the province of Quebec, Canada.</title>
        <authorList>
            <person name="Biessy A."/>
            <person name="Cadieux M."/>
            <person name="Ciotola M."/>
            <person name="Filion M."/>
        </authorList>
    </citation>
    <scope>NUCLEOTIDE SEQUENCE [LARGE SCALE GENOMIC DNA]</scope>
    <source>
        <strain evidence="2 3">B21-103</strain>
    </source>
</reference>
<comment type="caution">
    <text evidence="2">The sequence shown here is derived from an EMBL/GenBank/DDBJ whole genome shotgun (WGS) entry which is preliminary data.</text>
</comment>
<proteinExistence type="predicted"/>
<dbReference type="Proteomes" id="UP001382181">
    <property type="component" value="Unassembled WGS sequence"/>
</dbReference>
<name>A0ABU8ADD5_9ACTN</name>
<protein>
    <submittedName>
        <fullName evidence="2">Uncharacterized protein</fullName>
    </submittedName>
</protein>
<organism evidence="2 3">
    <name type="scientific">Streptomyces silvae</name>
    <dbReference type="NCBI Taxonomy" id="2803812"/>
    <lineage>
        <taxon>Bacteria</taxon>
        <taxon>Bacillati</taxon>
        <taxon>Actinomycetota</taxon>
        <taxon>Actinomycetes</taxon>
        <taxon>Kitasatosporales</taxon>
        <taxon>Streptomycetaceae</taxon>
        <taxon>Streptomyces</taxon>
    </lineage>
</organism>
<dbReference type="RefSeq" id="WP_334558732.1">
    <property type="nucleotide sequence ID" value="NZ_JARUMK010000002.1"/>
</dbReference>
<feature type="compositionally biased region" description="Polar residues" evidence="1">
    <location>
        <begin position="310"/>
        <end position="326"/>
    </location>
</feature>
<sequence>MATSADTDPEKAERPAVRAPLPPAPSNAVAATEHPDLPLWPGNDLPGGRWERRGDVLHEPSDGNAIWRLKRDPAEGSVALPPIDWEEGLERAQRAWKDRVPESHGSADDMWAVVVEDLETIDQVTPVHNPPREGEVLTEVPSAAAASDLVNGALHDAAASDLQSSPEWQRIQSIRGAMGHLMTTIRERAGAYWKELRTDARFQGFWKSVSIRTCEAISRLATAGADRIRRTTAGDLPSAESLLKLSEAALTYSTAAARTPVPYGSREEAMAGARSVAESFQAWIASPMGRTLATSNHPRIEAFREAWQQLPPSTTLPEGSGRSSSPYGRAAEEAGALAEAAAESTRFAGADLAALREVARAADDHAARLSVTLPETKGEPPAHPKTPRPAAVAPRPRVAAPPLTTARTRSPRAGV</sequence>
<accession>A0ABU8ADD5</accession>
<evidence type="ECO:0000313" key="3">
    <source>
        <dbReference type="Proteomes" id="UP001382181"/>
    </source>
</evidence>
<evidence type="ECO:0000313" key="2">
    <source>
        <dbReference type="EMBL" id="MEH0564405.1"/>
    </source>
</evidence>
<keyword evidence="3" id="KW-1185">Reference proteome</keyword>
<dbReference type="EMBL" id="JARUMK010000002">
    <property type="protein sequence ID" value="MEH0564405.1"/>
    <property type="molecule type" value="Genomic_DNA"/>
</dbReference>
<feature type="region of interest" description="Disordered" evidence="1">
    <location>
        <begin position="367"/>
        <end position="415"/>
    </location>
</feature>
<evidence type="ECO:0000256" key="1">
    <source>
        <dbReference type="SAM" id="MobiDB-lite"/>
    </source>
</evidence>
<gene>
    <name evidence="2" type="ORF">QBA37_35125</name>
</gene>
<feature type="compositionally biased region" description="Low complexity" evidence="1">
    <location>
        <begin position="388"/>
        <end position="415"/>
    </location>
</feature>
<feature type="region of interest" description="Disordered" evidence="1">
    <location>
        <begin position="1"/>
        <end position="46"/>
    </location>
</feature>
<feature type="region of interest" description="Disordered" evidence="1">
    <location>
        <begin position="308"/>
        <end position="331"/>
    </location>
</feature>